<sequence length="286" mass="30299">MQHPFKTRLRQVLLAAGLACAAQAQAATPLLGLYTFEGANGNFGNVVDASGNNKNPVSYGAVSVTTGGQGYQGEAARFSPASYLAPTGGFEVDINITQGVNPNGMTIGGWINLASERTAQGANTFFSHDNGGWDRGVWYNRDTNTWQSRAYTALSGSSSSSAMNIGQWYFVVATFDGSVGNNVNMYLDGRYIGQTPFGEDGNPAPYLRFGAYDNNSTTEPFSGRMDNVFVFGGVLSQNEINTIQQGGVAGIQQVAGVSPVPEPETYAMMLAGLGVIGSIARRRRQA</sequence>
<gene>
    <name evidence="3" type="ORF">Q8X39_00340</name>
</gene>
<name>A0ABT9FXV5_LEPDI</name>
<evidence type="ECO:0000259" key="2">
    <source>
        <dbReference type="Pfam" id="PF07589"/>
    </source>
</evidence>
<dbReference type="RefSeq" id="WP_305747641.1">
    <property type="nucleotide sequence ID" value="NZ_JAUZEE010000001.1"/>
</dbReference>
<proteinExistence type="predicted"/>
<dbReference type="InterPro" id="IPR013424">
    <property type="entry name" value="Ice-binding_C"/>
</dbReference>
<keyword evidence="1" id="KW-0732">Signal</keyword>
<dbReference type="InterPro" id="IPR013320">
    <property type="entry name" value="ConA-like_dom_sf"/>
</dbReference>
<comment type="caution">
    <text evidence="3">The sequence shown here is derived from an EMBL/GenBank/DDBJ whole genome shotgun (WGS) entry which is preliminary data.</text>
</comment>
<dbReference type="NCBIfam" id="NF035944">
    <property type="entry name" value="PEPxxWA-CTERM"/>
    <property type="match status" value="1"/>
</dbReference>
<organism evidence="3 4">
    <name type="scientific">Leptothrix discophora</name>
    <dbReference type="NCBI Taxonomy" id="89"/>
    <lineage>
        <taxon>Bacteria</taxon>
        <taxon>Pseudomonadati</taxon>
        <taxon>Pseudomonadota</taxon>
        <taxon>Betaproteobacteria</taxon>
        <taxon>Burkholderiales</taxon>
        <taxon>Sphaerotilaceae</taxon>
        <taxon>Leptothrix</taxon>
    </lineage>
</organism>
<evidence type="ECO:0000313" key="3">
    <source>
        <dbReference type="EMBL" id="MDP4299069.1"/>
    </source>
</evidence>
<dbReference type="SUPFAM" id="SSF49899">
    <property type="entry name" value="Concanavalin A-like lectins/glucanases"/>
    <property type="match status" value="1"/>
</dbReference>
<keyword evidence="4" id="KW-1185">Reference proteome</keyword>
<dbReference type="Proteomes" id="UP001235760">
    <property type="component" value="Unassembled WGS sequence"/>
</dbReference>
<dbReference type="EMBL" id="JAUZEE010000001">
    <property type="protein sequence ID" value="MDP4299069.1"/>
    <property type="molecule type" value="Genomic_DNA"/>
</dbReference>
<accession>A0ABT9FXV5</accession>
<feature type="domain" description="Ice-binding protein C-terminal" evidence="2">
    <location>
        <begin position="259"/>
        <end position="284"/>
    </location>
</feature>
<dbReference type="Pfam" id="PF07589">
    <property type="entry name" value="PEP-CTERM"/>
    <property type="match status" value="1"/>
</dbReference>
<evidence type="ECO:0000313" key="4">
    <source>
        <dbReference type="Proteomes" id="UP001235760"/>
    </source>
</evidence>
<dbReference type="Pfam" id="PF13385">
    <property type="entry name" value="Laminin_G_3"/>
    <property type="match status" value="1"/>
</dbReference>
<dbReference type="NCBIfam" id="TIGR02595">
    <property type="entry name" value="PEP_CTERM"/>
    <property type="match status" value="1"/>
</dbReference>
<dbReference type="Gene3D" id="2.60.120.200">
    <property type="match status" value="1"/>
</dbReference>
<feature type="signal peptide" evidence="1">
    <location>
        <begin position="1"/>
        <end position="26"/>
    </location>
</feature>
<reference evidence="3 4" key="1">
    <citation type="submission" date="2023-08" db="EMBL/GenBank/DDBJ databases">
        <authorList>
            <person name="Roldan D.M."/>
            <person name="Menes R.J."/>
        </authorList>
    </citation>
    <scope>NUCLEOTIDE SEQUENCE [LARGE SCALE GENOMIC DNA]</scope>
    <source>
        <strain evidence="3 4">CCM 2812</strain>
    </source>
</reference>
<feature type="chain" id="PRO_5045923927" evidence="1">
    <location>
        <begin position="27"/>
        <end position="286"/>
    </location>
</feature>
<protein>
    <submittedName>
        <fullName evidence="3">LamG-like jellyroll fold domain-containing protein</fullName>
    </submittedName>
</protein>
<evidence type="ECO:0000256" key="1">
    <source>
        <dbReference type="SAM" id="SignalP"/>
    </source>
</evidence>